<comment type="caution">
    <text evidence="2">The sequence shown here is derived from an EMBL/GenBank/DDBJ whole genome shotgun (WGS) entry which is preliminary data.</text>
</comment>
<feature type="region of interest" description="Disordered" evidence="1">
    <location>
        <begin position="106"/>
        <end position="139"/>
    </location>
</feature>
<proteinExistence type="predicted"/>
<accession>A0A835CN95</accession>
<dbReference type="EMBL" id="JAAIUW010000001">
    <property type="protein sequence ID" value="KAF7845297.1"/>
    <property type="molecule type" value="Genomic_DNA"/>
</dbReference>
<dbReference type="Proteomes" id="UP000634136">
    <property type="component" value="Unassembled WGS sequence"/>
</dbReference>
<reference evidence="2" key="1">
    <citation type="submission" date="2020-09" db="EMBL/GenBank/DDBJ databases">
        <title>Genome-Enabled Discovery of Anthraquinone Biosynthesis in Senna tora.</title>
        <authorList>
            <person name="Kang S.-H."/>
            <person name="Pandey R.P."/>
            <person name="Lee C.-M."/>
            <person name="Sim J.-S."/>
            <person name="Jeong J.-T."/>
            <person name="Choi B.-S."/>
            <person name="Jung M."/>
            <person name="Ginzburg D."/>
            <person name="Zhao K."/>
            <person name="Won S.Y."/>
            <person name="Oh T.-J."/>
            <person name="Yu Y."/>
            <person name="Kim N.-H."/>
            <person name="Lee O.R."/>
            <person name="Lee T.-H."/>
            <person name="Bashyal P."/>
            <person name="Kim T.-S."/>
            <person name="Lee W.-H."/>
            <person name="Kawkins C."/>
            <person name="Kim C.-K."/>
            <person name="Kim J.S."/>
            <person name="Ahn B.O."/>
            <person name="Rhee S.Y."/>
            <person name="Sohng J.K."/>
        </authorList>
    </citation>
    <scope>NUCLEOTIDE SEQUENCE</scope>
    <source>
        <tissue evidence="2">Leaf</tissue>
    </source>
</reference>
<sequence>MEAVALAEKDPTRTTKVGANLDPLLKKNVLIAQFQKLVVERVPREENDRADSLSKLASASARCGANPILKASLETPSIDVPEEVGVIFEKDDWRVPLIKYLAKGELPQEEESRASDGSAKVGTERPTPSSAPSTTCASTPGKVSGAIAFSLARAEGEAPSKEPPAWKCQQCCSLLPHGAGSYGGARVARKSLHSLSLFFQGILQLSILAAGLAEPLKETLIFAHEGAVIRNKFPLTINNRLFGTPQSLIFLIQSKGAILPYLQLLLSILQLDFKKLLVRA</sequence>
<evidence type="ECO:0000313" key="2">
    <source>
        <dbReference type="EMBL" id="KAF7845297.1"/>
    </source>
</evidence>
<protein>
    <submittedName>
        <fullName evidence="2">Gag-pol polyprotein</fullName>
    </submittedName>
</protein>
<name>A0A835CN95_9FABA</name>
<gene>
    <name evidence="2" type="ORF">G2W53_002202</name>
</gene>
<evidence type="ECO:0000256" key="1">
    <source>
        <dbReference type="SAM" id="MobiDB-lite"/>
    </source>
</evidence>
<dbReference type="AlphaFoldDB" id="A0A835CN95"/>
<organism evidence="2 3">
    <name type="scientific">Senna tora</name>
    <dbReference type="NCBI Taxonomy" id="362788"/>
    <lineage>
        <taxon>Eukaryota</taxon>
        <taxon>Viridiplantae</taxon>
        <taxon>Streptophyta</taxon>
        <taxon>Embryophyta</taxon>
        <taxon>Tracheophyta</taxon>
        <taxon>Spermatophyta</taxon>
        <taxon>Magnoliopsida</taxon>
        <taxon>eudicotyledons</taxon>
        <taxon>Gunneridae</taxon>
        <taxon>Pentapetalae</taxon>
        <taxon>rosids</taxon>
        <taxon>fabids</taxon>
        <taxon>Fabales</taxon>
        <taxon>Fabaceae</taxon>
        <taxon>Caesalpinioideae</taxon>
        <taxon>Cassia clade</taxon>
        <taxon>Senna</taxon>
    </lineage>
</organism>
<feature type="compositionally biased region" description="Low complexity" evidence="1">
    <location>
        <begin position="126"/>
        <end position="139"/>
    </location>
</feature>
<evidence type="ECO:0000313" key="3">
    <source>
        <dbReference type="Proteomes" id="UP000634136"/>
    </source>
</evidence>
<keyword evidence="3" id="KW-1185">Reference proteome</keyword>